<dbReference type="PATRIC" id="fig|1076.23.peg.3828"/>
<dbReference type="Proteomes" id="UP000032515">
    <property type="component" value="Unassembled WGS sequence"/>
</dbReference>
<organism evidence="2 3">
    <name type="scientific">Rhodopseudomonas palustris</name>
    <dbReference type="NCBI Taxonomy" id="1076"/>
    <lineage>
        <taxon>Bacteria</taxon>
        <taxon>Pseudomonadati</taxon>
        <taxon>Pseudomonadota</taxon>
        <taxon>Alphaproteobacteria</taxon>
        <taxon>Hyphomicrobiales</taxon>
        <taxon>Nitrobacteraceae</taxon>
        <taxon>Rhodopseudomonas</taxon>
    </lineage>
</organism>
<accession>A0A0D7EIU2</accession>
<feature type="domain" description="DUF4332" evidence="1">
    <location>
        <begin position="10"/>
        <end position="129"/>
    </location>
</feature>
<dbReference type="OrthoDB" id="9794786at2"/>
<dbReference type="AlphaFoldDB" id="A0A0D7EIU2"/>
<comment type="caution">
    <text evidence="2">The sequence shown here is derived from an EMBL/GenBank/DDBJ whole genome shotgun (WGS) entry which is preliminary data.</text>
</comment>
<protein>
    <submittedName>
        <fullName evidence="2">Ferredoxin</fullName>
    </submittedName>
</protein>
<gene>
    <name evidence="2" type="ORF">OO17_17725</name>
</gene>
<evidence type="ECO:0000259" key="1">
    <source>
        <dbReference type="Pfam" id="PF14229"/>
    </source>
</evidence>
<sequence>MTYSISKIDGITAAAATKLKSTGIRTTDALLEAAKTVRGRKELAAKTGITEQQLLEWANIADCMRVPGMGKAKAKLLRAAGVATLREFTHRNPSRLAQHMKDANTTRKLVRVLPSEKSVGQLIEKARKLPLKISY</sequence>
<proteinExistence type="predicted"/>
<dbReference type="Pfam" id="PF14229">
    <property type="entry name" value="DUF4332"/>
    <property type="match status" value="1"/>
</dbReference>
<dbReference type="InterPro" id="IPR025567">
    <property type="entry name" value="DUF4332"/>
</dbReference>
<name>A0A0D7EIU2_RHOPL</name>
<evidence type="ECO:0000313" key="2">
    <source>
        <dbReference type="EMBL" id="KIZ40450.1"/>
    </source>
</evidence>
<dbReference type="RefSeq" id="WP_044413934.1">
    <property type="nucleotide sequence ID" value="NZ_JXXE01000356.1"/>
</dbReference>
<evidence type="ECO:0000313" key="3">
    <source>
        <dbReference type="Proteomes" id="UP000032515"/>
    </source>
</evidence>
<dbReference type="Gene3D" id="1.10.150.20">
    <property type="entry name" value="5' to 3' exonuclease, C-terminal subdomain"/>
    <property type="match status" value="2"/>
</dbReference>
<reference evidence="2 3" key="1">
    <citation type="submission" date="2014-11" db="EMBL/GenBank/DDBJ databases">
        <title>Genomics and ecophysiology of heterotrophic nitrogen fixing bacteria isolated from estuarine surface water.</title>
        <authorList>
            <person name="Bentzon-Tilia M."/>
            <person name="Severin I."/>
            <person name="Hansen L.H."/>
            <person name="Riemann L."/>
        </authorList>
    </citation>
    <scope>NUCLEOTIDE SEQUENCE [LARGE SCALE GENOMIC DNA]</scope>
    <source>
        <strain evidence="2 3">BAL398</strain>
    </source>
</reference>
<dbReference type="STRING" id="1421013.GCA_000504425_01826"/>
<dbReference type="EMBL" id="JXXE01000356">
    <property type="protein sequence ID" value="KIZ40450.1"/>
    <property type="molecule type" value="Genomic_DNA"/>
</dbReference>